<evidence type="ECO:0000313" key="2">
    <source>
        <dbReference type="Proteomes" id="UP001597083"/>
    </source>
</evidence>
<name>A0ABW3CA91_9ACTN</name>
<dbReference type="EMBL" id="JBHTIR010000161">
    <property type="protein sequence ID" value="MFD0850857.1"/>
    <property type="molecule type" value="Genomic_DNA"/>
</dbReference>
<sequence>MLNRGDVGRVSAQAQDAMAAADGELPGRFGFDRAELELHLAEASLLAGDHGLARRYASDSLGHIPHGRPGWAAAQLVMARGEAGRNRSDDAAALAMEVLDVIPPNNLRANSRERLTVLTGDLAAVDTPAVRELRERVVTFPPLAPVDHRSAEPNGR</sequence>
<protein>
    <recommendedName>
        <fullName evidence="3">Tetratricopeptide repeat protein</fullName>
    </recommendedName>
</protein>
<gene>
    <name evidence="1" type="ORF">ACFQ07_01305</name>
</gene>
<evidence type="ECO:0008006" key="3">
    <source>
        <dbReference type="Google" id="ProtNLM"/>
    </source>
</evidence>
<comment type="caution">
    <text evidence="1">The sequence shown here is derived from an EMBL/GenBank/DDBJ whole genome shotgun (WGS) entry which is preliminary data.</text>
</comment>
<reference evidence="2" key="1">
    <citation type="journal article" date="2019" name="Int. J. Syst. Evol. Microbiol.">
        <title>The Global Catalogue of Microorganisms (GCM) 10K type strain sequencing project: providing services to taxonomists for standard genome sequencing and annotation.</title>
        <authorList>
            <consortium name="The Broad Institute Genomics Platform"/>
            <consortium name="The Broad Institute Genome Sequencing Center for Infectious Disease"/>
            <person name="Wu L."/>
            <person name="Ma J."/>
        </authorList>
    </citation>
    <scope>NUCLEOTIDE SEQUENCE [LARGE SCALE GENOMIC DNA]</scope>
    <source>
        <strain evidence="2">JCM 31696</strain>
    </source>
</reference>
<accession>A0ABW3CA91</accession>
<evidence type="ECO:0000313" key="1">
    <source>
        <dbReference type="EMBL" id="MFD0850857.1"/>
    </source>
</evidence>
<organism evidence="1 2">
    <name type="scientific">Actinomadura adrarensis</name>
    <dbReference type="NCBI Taxonomy" id="1819600"/>
    <lineage>
        <taxon>Bacteria</taxon>
        <taxon>Bacillati</taxon>
        <taxon>Actinomycetota</taxon>
        <taxon>Actinomycetes</taxon>
        <taxon>Streptosporangiales</taxon>
        <taxon>Thermomonosporaceae</taxon>
        <taxon>Actinomadura</taxon>
    </lineage>
</organism>
<proteinExistence type="predicted"/>
<keyword evidence="2" id="KW-1185">Reference proteome</keyword>
<dbReference type="Proteomes" id="UP001597083">
    <property type="component" value="Unassembled WGS sequence"/>
</dbReference>